<name>G2D9N6_9GAMM</name>
<feature type="domain" description="DUF4382" evidence="1">
    <location>
        <begin position="58"/>
        <end position="194"/>
    </location>
</feature>
<protein>
    <recommendedName>
        <fullName evidence="1">DUF4382 domain-containing protein</fullName>
    </recommendedName>
</protein>
<dbReference type="InterPro" id="IPR025491">
    <property type="entry name" value="DUF4382"/>
</dbReference>
<dbReference type="EMBL" id="AFOC01000004">
    <property type="protein sequence ID" value="EGV52698.1"/>
    <property type="molecule type" value="Genomic_DNA"/>
</dbReference>
<sequence length="628" mass="66629">MSQFKQRRTVVDSKDFSVFRAGGAALRRFLQLGSLLAAIGFAALLGGCGGGSVEGESGDVWVGLTDAAGDFATYTVDVTAITLTKANGEVVETLPLQTTVDFAQYVDMTEFLTAATVPSGFYVAGTLSLDYSNAVIQVENAAGEIVDVDRLIDSDGNLVTSLDVEVKLEEHNRLLIAPGIPANLTLDFDLNASHRTEFGSEVVTTIEPVLIAEVDAERPKPHRVRGPLKQVNEAAGSYTVVMRPFHHRLTNDERFGTLQIETTDTTQFEIDGQSYTGTAGLSALAAMPTFSATIAVGDLKFGPRRFEATEVYAGSSVPGGDSDVVTGDVVARSGDILTVKGATLVRSDGSVIFRDQVSVTLGDNTQVKKQLSSGDFSKDEISVGQRLRVFGTLTETTPGALTMDASEGLVRMHLTTLRGTVAENSVDGFAMVVDRFSHRKAEAFDFSGTGITAEQDADPNHYEIDTSSLNTSSFAIAAAMRARGFVTPFGSAPADFTAQTLEDLSALPAVLVVSWDPASAAGVSIVDQSLLLNLEGVGRFHHISQAGARIDLLGLEGDFMVVQGSNEVGLYSIVQPDGPVALHTSFAAFLADLQSRLDNGVAVRRLLAPGSYVGEMSHAARRMIIQVE</sequence>
<keyword evidence="3" id="KW-1185">Reference proteome</keyword>
<evidence type="ECO:0000313" key="2">
    <source>
        <dbReference type="EMBL" id="EGV52698.1"/>
    </source>
</evidence>
<comment type="caution">
    <text evidence="2">The sequence shown here is derived from an EMBL/GenBank/DDBJ whole genome shotgun (WGS) entry which is preliminary data.</text>
</comment>
<gene>
    <name evidence="2" type="ORF">Rifp1Sym_ad00450</name>
</gene>
<dbReference type="Pfam" id="PF14321">
    <property type="entry name" value="DUF4382"/>
    <property type="match status" value="1"/>
</dbReference>
<organism evidence="2 3">
    <name type="scientific">endosymbiont of Riftia pachyptila</name>
    <name type="common">vent Ph05</name>
    <dbReference type="NCBI Taxonomy" id="1048808"/>
    <lineage>
        <taxon>Bacteria</taxon>
        <taxon>Pseudomonadati</taxon>
        <taxon>Pseudomonadota</taxon>
        <taxon>Gammaproteobacteria</taxon>
        <taxon>sulfur-oxidizing symbionts</taxon>
    </lineage>
</organism>
<proteinExistence type="predicted"/>
<dbReference type="AlphaFoldDB" id="G2D9N6"/>
<dbReference type="Proteomes" id="UP000004491">
    <property type="component" value="Unassembled WGS sequence"/>
</dbReference>
<evidence type="ECO:0000259" key="1">
    <source>
        <dbReference type="Pfam" id="PF14321"/>
    </source>
</evidence>
<accession>G2D9N6</accession>
<evidence type="ECO:0000313" key="3">
    <source>
        <dbReference type="Proteomes" id="UP000004491"/>
    </source>
</evidence>
<reference evidence="2" key="1">
    <citation type="journal article" date="2011" name="ISME J.">
        <title>The endosymbionts of the deep-sea tubeworms Riftia pachyptila and Tevnia jerichonana share an identical physiology as revealed by proteogenomic analyses.</title>
        <authorList>
            <person name="Gardebrecht A."/>
            <person name="Markert S."/>
            <person name="Felbeck H."/>
            <person name="Thuermer A."/>
            <person name="Albrecht D."/>
            <person name="Wollherr A."/>
            <person name="Kabisch J."/>
            <person name="Lehmann R."/>
            <person name="Daniel R."/>
            <person name="Liesegang H."/>
            <person name="Hecker M."/>
            <person name="Sievert S.M."/>
            <person name="Schweder T."/>
        </authorList>
    </citation>
    <scope>NUCLEOTIDE SEQUENCE [LARGE SCALE GENOMIC DNA]</scope>
</reference>